<dbReference type="RefSeq" id="WP_336545838.1">
    <property type="nucleotide sequence ID" value="NZ_JBBBDM010000009.1"/>
</dbReference>
<dbReference type="EMBL" id="JBBBDM010000009">
    <property type="protein sequence ID" value="MEI5688478.1"/>
    <property type="molecule type" value="Genomic_DNA"/>
</dbReference>
<evidence type="ECO:0000313" key="1">
    <source>
        <dbReference type="EMBL" id="MEI5688478.1"/>
    </source>
</evidence>
<reference evidence="1 2" key="1">
    <citation type="journal article" date="2013" name="Int. J. Syst. Evol. Microbiol.">
        <title>Sphingomonas kyungheensis sp. nov., a bacterium with ginsenoside-converting activity isolated from soil of a ginseng field.</title>
        <authorList>
            <person name="Son H.M."/>
            <person name="Yang J.E."/>
            <person name="Park Y."/>
            <person name="Han C.K."/>
            <person name="Kim S.G."/>
            <person name="Kook M."/>
            <person name="Yi T.H."/>
        </authorList>
    </citation>
    <scope>NUCLEOTIDE SEQUENCE [LARGE SCALE GENOMIC DNA]</scope>
    <source>
        <strain evidence="1 2">LMG 26582</strain>
    </source>
</reference>
<comment type="caution">
    <text evidence="1">The sequence shown here is derived from an EMBL/GenBank/DDBJ whole genome shotgun (WGS) entry which is preliminary data.</text>
</comment>
<proteinExistence type="predicted"/>
<protein>
    <submittedName>
        <fullName evidence="1">Uncharacterized protein</fullName>
    </submittedName>
</protein>
<organism evidence="1 2">
    <name type="scientific">Sphingomonas kyungheensis</name>
    <dbReference type="NCBI Taxonomy" id="1069987"/>
    <lineage>
        <taxon>Bacteria</taxon>
        <taxon>Pseudomonadati</taxon>
        <taxon>Pseudomonadota</taxon>
        <taxon>Alphaproteobacteria</taxon>
        <taxon>Sphingomonadales</taxon>
        <taxon>Sphingomonadaceae</taxon>
        <taxon>Sphingomonas</taxon>
    </lineage>
</organism>
<sequence>MAEGTEELVDTAEFIFGSDDPVPLTELADSFLAIDRLFARTSRSGARLAVTEIRQGSIVALLAPYVPMMGQVLSAANTAVEVGDFVKRAREGLNAFAGIRPADEAAPAMDPDTAADLRELVKPLSGLPDARLDVAHIKYRSKTKERIVEIEASYSSSQLDRIAVNAARALDNHAEALKVDQIMQDEPELLRGVIMMMHQANSGPAKERGRTGDRAIVRVASADPLPVYFAKTTNDMKRGMVGSTVNPLKSSFMVDVLVTKEGGAPKAYTVLEVHGPANKTKPVAGGRTSLLPGL</sequence>
<keyword evidence="2" id="KW-1185">Reference proteome</keyword>
<dbReference type="Proteomes" id="UP001367771">
    <property type="component" value="Unassembled WGS sequence"/>
</dbReference>
<evidence type="ECO:0000313" key="2">
    <source>
        <dbReference type="Proteomes" id="UP001367771"/>
    </source>
</evidence>
<accession>A0ABU8H6B5</accession>
<gene>
    <name evidence="1" type="ORF">V8201_15405</name>
</gene>
<name>A0ABU8H6B5_9SPHN</name>